<protein>
    <submittedName>
        <fullName evidence="4">MerR family transcriptional regulator</fullName>
    </submittedName>
</protein>
<dbReference type="SMART" id="SM00422">
    <property type="entry name" value="HTH_MERR"/>
    <property type="match status" value="1"/>
</dbReference>
<feature type="domain" description="HTH merR-type" evidence="3">
    <location>
        <begin position="1"/>
        <end position="71"/>
    </location>
</feature>
<dbReference type="CDD" id="cd00592">
    <property type="entry name" value="HTH_MerR-like"/>
    <property type="match status" value="1"/>
</dbReference>
<dbReference type="InterPro" id="IPR000551">
    <property type="entry name" value="MerR-type_HTH_dom"/>
</dbReference>
<evidence type="ECO:0000313" key="5">
    <source>
        <dbReference type="Proteomes" id="UP001139158"/>
    </source>
</evidence>
<dbReference type="PANTHER" id="PTHR30204:SF93">
    <property type="entry name" value="HTH MERR-TYPE DOMAIN-CONTAINING PROTEIN"/>
    <property type="match status" value="1"/>
</dbReference>
<gene>
    <name evidence="4" type="ORF">LJ757_15520</name>
</gene>
<dbReference type="PROSITE" id="PS50937">
    <property type="entry name" value="HTH_MERR_2"/>
    <property type="match status" value="1"/>
</dbReference>
<dbReference type="GO" id="GO:0003677">
    <property type="term" value="F:DNA binding"/>
    <property type="evidence" value="ECO:0007669"/>
    <property type="project" value="UniProtKB-KW"/>
</dbReference>
<dbReference type="SUPFAM" id="SSF46955">
    <property type="entry name" value="Putative DNA-binding domain"/>
    <property type="match status" value="1"/>
</dbReference>
<organism evidence="4 5">
    <name type="scientific">Arthrobacter caoxuetaonis</name>
    <dbReference type="NCBI Taxonomy" id="2886935"/>
    <lineage>
        <taxon>Bacteria</taxon>
        <taxon>Bacillati</taxon>
        <taxon>Actinomycetota</taxon>
        <taxon>Actinomycetes</taxon>
        <taxon>Micrococcales</taxon>
        <taxon>Micrococcaceae</taxon>
        <taxon>Arthrobacter</taxon>
    </lineage>
</organism>
<proteinExistence type="predicted"/>
<evidence type="ECO:0000256" key="2">
    <source>
        <dbReference type="SAM" id="MobiDB-lite"/>
    </source>
</evidence>
<feature type="region of interest" description="Disordered" evidence="2">
    <location>
        <begin position="151"/>
        <end position="171"/>
    </location>
</feature>
<evidence type="ECO:0000313" key="4">
    <source>
        <dbReference type="EMBL" id="MCC3299200.1"/>
    </source>
</evidence>
<dbReference type="Gene3D" id="1.10.1660.10">
    <property type="match status" value="1"/>
</dbReference>
<dbReference type="EMBL" id="JAJFZV010000016">
    <property type="protein sequence ID" value="MCC3299200.1"/>
    <property type="molecule type" value="Genomic_DNA"/>
</dbReference>
<sequence>MPWSTRELADLAGTTVNTVRHYHRLGLLAEPDRRYNGYKQYEVRHLVSLLRIRRLAVLGIPLSQMREVSSGGGGTPDVLRDVDAELQLRIESLQEARAHIAAILQHQAPADVPAGFEAVASRLSENDRSIVHIMSQLYDEDALADIREMTADETDDTGPDIDNLPPDADEQTREELARRVAAIIVKHLAAYPWLSDPAAHLPRGTQISTQAFGDALTELYNEAQLDVLFRANVMAGELLASVQDHSAAQEHIEVQDQRAEGPGARTS</sequence>
<reference evidence="4" key="1">
    <citation type="submission" date="2021-10" db="EMBL/GenBank/DDBJ databases">
        <title>Novel species in genus Arthrobacter.</title>
        <authorList>
            <person name="Liu Y."/>
        </authorList>
    </citation>
    <scope>NUCLEOTIDE SEQUENCE</scope>
    <source>
        <strain evidence="4">Zg-Y453</strain>
    </source>
</reference>
<dbReference type="InterPro" id="IPR009061">
    <property type="entry name" value="DNA-bd_dom_put_sf"/>
</dbReference>
<dbReference type="Pfam" id="PF00376">
    <property type="entry name" value="MerR"/>
    <property type="match status" value="1"/>
</dbReference>
<dbReference type="AlphaFoldDB" id="A0A9X1SD03"/>
<keyword evidence="5" id="KW-1185">Reference proteome</keyword>
<dbReference type="Proteomes" id="UP001139158">
    <property type="component" value="Unassembled WGS sequence"/>
</dbReference>
<dbReference type="GO" id="GO:0003700">
    <property type="term" value="F:DNA-binding transcription factor activity"/>
    <property type="evidence" value="ECO:0007669"/>
    <property type="project" value="InterPro"/>
</dbReference>
<keyword evidence="1" id="KW-0238">DNA-binding</keyword>
<dbReference type="RefSeq" id="WP_227897176.1">
    <property type="nucleotide sequence ID" value="NZ_CP099466.1"/>
</dbReference>
<dbReference type="InterPro" id="IPR047057">
    <property type="entry name" value="MerR_fam"/>
</dbReference>
<evidence type="ECO:0000256" key="1">
    <source>
        <dbReference type="ARBA" id="ARBA00023125"/>
    </source>
</evidence>
<accession>A0A9X1SD03</accession>
<evidence type="ECO:0000259" key="3">
    <source>
        <dbReference type="PROSITE" id="PS50937"/>
    </source>
</evidence>
<name>A0A9X1SD03_9MICC</name>
<dbReference type="PANTHER" id="PTHR30204">
    <property type="entry name" value="REDOX-CYCLING DRUG-SENSING TRANSCRIPTIONAL ACTIVATOR SOXR"/>
    <property type="match status" value="1"/>
</dbReference>
<comment type="caution">
    <text evidence="4">The sequence shown here is derived from an EMBL/GenBank/DDBJ whole genome shotgun (WGS) entry which is preliminary data.</text>
</comment>